<dbReference type="InterPro" id="IPR027417">
    <property type="entry name" value="P-loop_NTPase"/>
</dbReference>
<evidence type="ECO:0000256" key="3">
    <source>
        <dbReference type="ARBA" id="ARBA00022723"/>
    </source>
</evidence>
<evidence type="ECO:0000256" key="5">
    <source>
        <dbReference type="ARBA" id="ARBA00022801"/>
    </source>
</evidence>
<keyword evidence="8" id="KW-0051">Antiviral defense</keyword>
<dbReference type="GO" id="GO:0051607">
    <property type="term" value="P:defense response to virus"/>
    <property type="evidence" value="ECO:0007669"/>
    <property type="project" value="UniProtKB-KW"/>
</dbReference>
<dbReference type="Proteomes" id="UP000179588">
    <property type="component" value="Unassembled WGS sequence"/>
</dbReference>
<evidence type="ECO:0000256" key="6">
    <source>
        <dbReference type="ARBA" id="ARBA00022806"/>
    </source>
</evidence>
<evidence type="ECO:0000256" key="4">
    <source>
        <dbReference type="ARBA" id="ARBA00022741"/>
    </source>
</evidence>
<organism evidence="11 12">
    <name type="scientific">Providencia stuartii</name>
    <dbReference type="NCBI Taxonomy" id="588"/>
    <lineage>
        <taxon>Bacteria</taxon>
        <taxon>Pseudomonadati</taxon>
        <taxon>Pseudomonadota</taxon>
        <taxon>Gammaproteobacteria</taxon>
        <taxon>Enterobacterales</taxon>
        <taxon>Morganellaceae</taxon>
        <taxon>Providencia</taxon>
    </lineage>
</organism>
<dbReference type="Pfam" id="PF21384">
    <property type="entry name" value="Cas3_I-F_Cas2"/>
    <property type="match status" value="1"/>
</dbReference>
<dbReference type="InterPro" id="IPR013395">
    <property type="entry name" value="CRISPR-assoc_Cas3_yers"/>
</dbReference>
<accession>A0A1S1HUK0</accession>
<keyword evidence="3" id="KW-0479">Metal-binding</keyword>
<feature type="region of interest" description="Disordered" evidence="9">
    <location>
        <begin position="520"/>
        <end position="549"/>
    </location>
</feature>
<dbReference type="Gene3D" id="1.10.3210.30">
    <property type="match status" value="1"/>
</dbReference>
<evidence type="ECO:0000256" key="2">
    <source>
        <dbReference type="ARBA" id="ARBA00009046"/>
    </source>
</evidence>
<dbReference type="NCBIfam" id="TIGR02562">
    <property type="entry name" value="cas3_yersinia"/>
    <property type="match status" value="1"/>
</dbReference>
<sequence length="1180" mass="135278">MIVTFVSQCEKYALKRTRRVLDAFANRIGDNTWQTLITAEGLETVKKMLRKSASRSTAVSCHWIRSRSRTQLLWVVGNRKKFNSEGYVPVNRTEKSFLGREHENDWQYLSLIEAFAKLAALLHDWGKASRLFQDKLNPEIKTPFKGDPVRHEWVSSILFSALVKSQPNSENDENWLDILSTQQWDESQLQQWAKQNQQAALPLSGLPDAASLLTWLILSHHRLPFLDVKQQQGDAKNGDRLLLSQIGHKEANTLADMMTFIEQYWGYENKYNEQEFNQRLGMCFEFPNGLLSTSAIWTQAIKQAAIHLKQQLPLFQQAMADGSWKIIAHYARLCLMLGDHNYSSKENDPQWKSDIPLYANTHYVKENPLNKGMQFKQKMDEHLVKVAEIARDVAEQLPFFEGEPPTAGEVKKLTHQKNSTGPFSWQEDVVSTIHKYREQQDDIKGYFIVNMASTGCGKTRANAKVMQALSEDKQSLRFILALGLRTLTLQTGDEYKDSIGLEEDELAVLVGSKAVTQLHHHAADADNSAKDDDNAENKTKPQDIGSESQETLFDDDEEVLLWQEDKWQGALPEEALSTVLTRAKDRALLYAPVLACTIDHIMGATETTRGGRYILPSLRLMSSDLVIDEVDDFSDDDLIAIGRLIHFAGLLGRKVMISSATIPPDTALAYFHAYQSGWYIHAKSRQQPLQIGCIWMDEGKYNSAKDQCQATTQIATITANDVNSVYLYQQYHDQFVDKRAEVLQSLPARRKALIAPMPIEQGKNSQKRFFEHIQAAILTQHEHHHFVDQQTGIQLSFGVVRVANISPCVELTRFLLECEWPENIEIRTMAYHSRQVLLLRHEQEQHLDKVLKRKEKMGEQPIALADPIIRQHLTETQGKAKNLIFILVATPVEEVGRDHDFDWAVVEPSSYRSIIQVSGRVRRHREGEVEQPNVSLLQYNWKGFQGKEKYVFVRPGYENSAIKLKTHNLSELVDEQQLRKSINSLPRIKKPTNVEGTKSCNFASLEHASISYTLKTNCLFPTEQVEKTVKTHQRRRSRANSSAMVRVNTASHLWGYTHGCWWMTAIPVQLAPFRKNSLSIRLSLVISNRGKPEFWEYDRVSGWVTKDSVSGVQYVDFPESLKKRLWLVRDYQQSIYQHSQDEGQLTSISRLYGEVSFLKRDNDNHNYQYDDQMGIYEVER</sequence>
<dbReference type="PROSITE" id="PS51643">
    <property type="entry name" value="HD_CAS3"/>
    <property type="match status" value="1"/>
</dbReference>
<evidence type="ECO:0000313" key="11">
    <source>
        <dbReference type="EMBL" id="OHT25056.1"/>
    </source>
</evidence>
<dbReference type="GO" id="GO:0046872">
    <property type="term" value="F:metal ion binding"/>
    <property type="evidence" value="ECO:0007669"/>
    <property type="project" value="UniProtKB-KW"/>
</dbReference>
<comment type="similarity">
    <text evidence="2">In the central section; belongs to the CRISPR-associated helicase Cas3 family.</text>
</comment>
<keyword evidence="7" id="KW-0067">ATP-binding</keyword>
<evidence type="ECO:0000256" key="9">
    <source>
        <dbReference type="SAM" id="MobiDB-lite"/>
    </source>
</evidence>
<keyword evidence="12" id="KW-1185">Reference proteome</keyword>
<proteinExistence type="inferred from homology"/>
<dbReference type="GO" id="GO:0016787">
    <property type="term" value="F:hydrolase activity"/>
    <property type="evidence" value="ECO:0007669"/>
    <property type="project" value="UniProtKB-KW"/>
</dbReference>
<dbReference type="EMBL" id="LVIE01000079">
    <property type="protein sequence ID" value="OHT25056.1"/>
    <property type="molecule type" value="Genomic_DNA"/>
</dbReference>
<dbReference type="InterPro" id="IPR038257">
    <property type="entry name" value="CRISPR-assoc_Cas3_HD_sf"/>
</dbReference>
<feature type="compositionally biased region" description="Basic and acidic residues" evidence="9">
    <location>
        <begin position="521"/>
        <end position="541"/>
    </location>
</feature>
<comment type="caution">
    <text evidence="11">The sequence shown here is derived from an EMBL/GenBank/DDBJ whole genome shotgun (WGS) entry which is preliminary data.</text>
</comment>
<protein>
    <submittedName>
        <fullName evidence="11">Type I-F CRISPR-associated helicase Cas3</fullName>
    </submittedName>
</protein>
<gene>
    <name evidence="11" type="ORF">A3Q29_15895</name>
</gene>
<dbReference type="InterPro" id="IPR048823">
    <property type="entry name" value="Cas3_I-F_Cas2"/>
</dbReference>
<feature type="domain" description="HD Cas3-type" evidence="10">
    <location>
        <begin position="102"/>
        <end position="298"/>
    </location>
</feature>
<dbReference type="AlphaFoldDB" id="A0A1S1HUK0"/>
<dbReference type="GO" id="GO:0005524">
    <property type="term" value="F:ATP binding"/>
    <property type="evidence" value="ECO:0007669"/>
    <property type="project" value="UniProtKB-KW"/>
</dbReference>
<dbReference type="GO" id="GO:0004386">
    <property type="term" value="F:helicase activity"/>
    <property type="evidence" value="ECO:0007669"/>
    <property type="project" value="UniProtKB-KW"/>
</dbReference>
<evidence type="ECO:0000256" key="7">
    <source>
        <dbReference type="ARBA" id="ARBA00022840"/>
    </source>
</evidence>
<evidence type="ECO:0000256" key="1">
    <source>
        <dbReference type="ARBA" id="ARBA00006847"/>
    </source>
</evidence>
<dbReference type="SUPFAM" id="SSF52540">
    <property type="entry name" value="P-loop containing nucleoside triphosphate hydrolases"/>
    <property type="match status" value="1"/>
</dbReference>
<keyword evidence="6" id="KW-0347">Helicase</keyword>
<reference evidence="11 12" key="1">
    <citation type="submission" date="2016-03" db="EMBL/GenBank/DDBJ databases">
        <title>Genome sequence of Providencia stuartii strain, isolated from the salivary glands of larval Lucilia sericata.</title>
        <authorList>
            <person name="Yuan Y."/>
            <person name="Zhang Y."/>
            <person name="Fu S."/>
            <person name="Crippen T.L."/>
            <person name="Visi D."/>
            <person name="Benbow M.E."/>
            <person name="Allen M."/>
            <person name="Tomberlin J.K."/>
            <person name="Sze S.-H."/>
            <person name="Tarone A.M."/>
        </authorList>
    </citation>
    <scope>NUCLEOTIDE SEQUENCE [LARGE SCALE GENOMIC DNA]</scope>
    <source>
        <strain evidence="11 12">Crippen</strain>
    </source>
</reference>
<comment type="similarity">
    <text evidence="1">In the N-terminal section; belongs to the CRISPR-associated nuclease Cas3-HD family.</text>
</comment>
<keyword evidence="4" id="KW-0547">Nucleotide-binding</keyword>
<dbReference type="Pfam" id="PF22590">
    <property type="entry name" value="Cas3-like_C_2"/>
    <property type="match status" value="1"/>
</dbReference>
<evidence type="ECO:0000256" key="8">
    <source>
        <dbReference type="ARBA" id="ARBA00023118"/>
    </source>
</evidence>
<evidence type="ECO:0000259" key="10">
    <source>
        <dbReference type="PROSITE" id="PS51643"/>
    </source>
</evidence>
<name>A0A1S1HUK0_PROST</name>
<evidence type="ECO:0000313" key="12">
    <source>
        <dbReference type="Proteomes" id="UP000179588"/>
    </source>
</evidence>
<dbReference type="InterPro" id="IPR054712">
    <property type="entry name" value="Cas3-like_dom"/>
</dbReference>
<dbReference type="InterPro" id="IPR006483">
    <property type="entry name" value="CRISPR-assoc_Cas3_HD"/>
</dbReference>
<keyword evidence="5" id="KW-0378">Hydrolase</keyword>